<dbReference type="Proteomes" id="UP000516361">
    <property type="component" value="Chromosome"/>
</dbReference>
<organism evidence="2 3">
    <name type="scientific">Tepiditoga spiralis</name>
    <dbReference type="NCBI Taxonomy" id="2108365"/>
    <lineage>
        <taxon>Bacteria</taxon>
        <taxon>Thermotogati</taxon>
        <taxon>Thermotogota</taxon>
        <taxon>Thermotogae</taxon>
        <taxon>Petrotogales</taxon>
        <taxon>Petrotogaceae</taxon>
        <taxon>Tepiditoga</taxon>
    </lineage>
</organism>
<dbReference type="EMBL" id="AP018712">
    <property type="protein sequence ID" value="BBE31313.1"/>
    <property type="molecule type" value="Genomic_DNA"/>
</dbReference>
<keyword evidence="3" id="KW-1185">Reference proteome</keyword>
<evidence type="ECO:0000313" key="2">
    <source>
        <dbReference type="EMBL" id="BBE31313.1"/>
    </source>
</evidence>
<feature type="coiled-coil region" evidence="1">
    <location>
        <begin position="66"/>
        <end position="100"/>
    </location>
</feature>
<gene>
    <name evidence="2" type="ORF">OSSY52_14540</name>
</gene>
<accession>A0A7G1G8R7</accession>
<dbReference type="InParanoid" id="A0A7G1G8R7"/>
<protein>
    <submittedName>
        <fullName evidence="2">Uncharacterized protein</fullName>
    </submittedName>
</protein>
<sequence length="227" mass="27522">MLFGRKIILNDYDIDFYYKIKNDKFNNMKIADIKESSPQFVLVDFCEKIEPKIISNKFKSFVDFEIKELNSNLEIKILELNNFENILNNIEKMKTVIKEEKFKFDFEVLEIQKLHTKIKEENKINIKIKEKKLEKKIIKKPVKKLKKNISKEYILQLLKELLKEENVSIHDMAFLAFYREVPYGKIKYEWNDKNLNCYLLENNIIYLDAVVFINKNNNEKYLKFIRR</sequence>
<evidence type="ECO:0000256" key="1">
    <source>
        <dbReference type="SAM" id="Coils"/>
    </source>
</evidence>
<keyword evidence="1" id="KW-0175">Coiled coil</keyword>
<evidence type="ECO:0000313" key="3">
    <source>
        <dbReference type="Proteomes" id="UP000516361"/>
    </source>
</evidence>
<dbReference type="AlphaFoldDB" id="A0A7G1G8R7"/>
<dbReference type="RefSeq" id="WP_190613767.1">
    <property type="nucleotide sequence ID" value="NZ_AP018712.1"/>
</dbReference>
<reference evidence="2 3" key="1">
    <citation type="submission" date="2018-06" db="EMBL/GenBank/DDBJ databases">
        <title>Genome sequencing of Oceanotoga sp. sy52.</title>
        <authorList>
            <person name="Mori K."/>
        </authorList>
    </citation>
    <scope>NUCLEOTIDE SEQUENCE [LARGE SCALE GENOMIC DNA]</scope>
    <source>
        <strain evidence="3">sy52</strain>
    </source>
</reference>
<dbReference type="KEGG" id="ocy:OSSY52_14540"/>
<name>A0A7G1G8R7_9BACT</name>
<proteinExistence type="predicted"/>